<keyword evidence="10 11" id="KW-0472">Membrane</keyword>
<keyword evidence="8 11" id="KW-1133">Transmembrane helix</keyword>
<dbReference type="GO" id="GO:0030964">
    <property type="term" value="C:NADH dehydrogenase complex"/>
    <property type="evidence" value="ECO:0007669"/>
    <property type="project" value="TreeGrafter"/>
</dbReference>
<dbReference type="Pfam" id="PF00420">
    <property type="entry name" value="Oxidored_q2"/>
    <property type="match status" value="1"/>
</dbReference>
<dbReference type="EC" id="7.1.1.-" evidence="11"/>
<comment type="subunit">
    <text evidence="11">NDH-1 is composed of 14 different subunits. Subunits NuoA, H, J, K, L, M, N constitute the membrane sector of the complex.</text>
</comment>
<proteinExistence type="inferred from homology"/>
<comment type="caution">
    <text evidence="12">The sequence shown here is derived from an EMBL/GenBank/DDBJ whole genome shotgun (WGS) entry which is preliminary data.</text>
</comment>
<evidence type="ECO:0000256" key="7">
    <source>
        <dbReference type="ARBA" id="ARBA00022967"/>
    </source>
</evidence>
<evidence type="ECO:0000256" key="1">
    <source>
        <dbReference type="ARBA" id="ARBA00002378"/>
    </source>
</evidence>
<dbReference type="GO" id="GO:0048038">
    <property type="term" value="F:quinone binding"/>
    <property type="evidence" value="ECO:0007669"/>
    <property type="project" value="UniProtKB-KW"/>
</dbReference>
<dbReference type="PANTHER" id="PTHR11434:SF21">
    <property type="entry name" value="NADH DEHYDROGENASE SUBUNIT 4L-RELATED"/>
    <property type="match status" value="1"/>
</dbReference>
<organism evidence="12 13">
    <name type="scientific">Leptospira fluminis</name>
    <dbReference type="NCBI Taxonomy" id="2484979"/>
    <lineage>
        <taxon>Bacteria</taxon>
        <taxon>Pseudomonadati</taxon>
        <taxon>Spirochaetota</taxon>
        <taxon>Spirochaetia</taxon>
        <taxon>Leptospirales</taxon>
        <taxon>Leptospiraceae</taxon>
        <taxon>Leptospira</taxon>
    </lineage>
</organism>
<name>A0A4V3JEJ0_9LEPT</name>
<keyword evidence="11" id="KW-1003">Cell membrane</keyword>
<evidence type="ECO:0000256" key="4">
    <source>
        <dbReference type="ARBA" id="ARBA00022448"/>
    </source>
</evidence>
<feature type="transmembrane region" description="Helical" evidence="11">
    <location>
        <begin position="72"/>
        <end position="94"/>
    </location>
</feature>
<dbReference type="GO" id="GO:0042773">
    <property type="term" value="P:ATP synthesis coupled electron transport"/>
    <property type="evidence" value="ECO:0007669"/>
    <property type="project" value="InterPro"/>
</dbReference>
<reference evidence="12" key="1">
    <citation type="journal article" date="2019" name="PLoS Negl. Trop. Dis.">
        <title>Revisiting the worldwide diversity of Leptospira species in the environment.</title>
        <authorList>
            <person name="Vincent A.T."/>
            <person name="Schiettekatte O."/>
            <person name="Bourhy P."/>
            <person name="Veyrier F.J."/>
            <person name="Picardeau M."/>
        </authorList>
    </citation>
    <scope>NUCLEOTIDE SEQUENCE [LARGE SCALE GENOMIC DNA]</scope>
    <source>
        <strain evidence="12">SCS5</strain>
    </source>
</reference>
<feature type="transmembrane region" description="Helical" evidence="11">
    <location>
        <begin position="40"/>
        <end position="60"/>
    </location>
</feature>
<dbReference type="OrthoDB" id="9810120at2"/>
<feature type="transmembrane region" description="Helical" evidence="11">
    <location>
        <begin position="17"/>
        <end position="35"/>
    </location>
</feature>
<protein>
    <recommendedName>
        <fullName evidence="11">NADH-quinone oxidoreductase subunit K</fullName>
        <ecNumber evidence="11">7.1.1.-</ecNumber>
    </recommendedName>
    <alternativeName>
        <fullName evidence="11">NADH dehydrogenase I subunit K</fullName>
    </alternativeName>
    <alternativeName>
        <fullName evidence="11">NDH-1 subunit K</fullName>
    </alternativeName>
</protein>
<keyword evidence="4 11" id="KW-0813">Transport</keyword>
<evidence type="ECO:0000256" key="2">
    <source>
        <dbReference type="ARBA" id="ARBA00004141"/>
    </source>
</evidence>
<evidence type="ECO:0000256" key="9">
    <source>
        <dbReference type="ARBA" id="ARBA00023027"/>
    </source>
</evidence>
<evidence type="ECO:0000313" key="13">
    <source>
        <dbReference type="Proteomes" id="UP000297855"/>
    </source>
</evidence>
<dbReference type="EMBL" id="RQEV01000010">
    <property type="protein sequence ID" value="TGK18764.1"/>
    <property type="molecule type" value="Genomic_DNA"/>
</dbReference>
<evidence type="ECO:0000256" key="3">
    <source>
        <dbReference type="ARBA" id="ARBA00010519"/>
    </source>
</evidence>
<evidence type="ECO:0000256" key="10">
    <source>
        <dbReference type="ARBA" id="ARBA00023136"/>
    </source>
</evidence>
<dbReference type="NCBIfam" id="NF004320">
    <property type="entry name" value="PRK05715.1-2"/>
    <property type="match status" value="1"/>
</dbReference>
<dbReference type="Proteomes" id="UP000297855">
    <property type="component" value="Unassembled WGS sequence"/>
</dbReference>
<dbReference type="PANTHER" id="PTHR11434">
    <property type="entry name" value="NADH-UBIQUINONE OXIDOREDUCTASE SUBUNIT ND4L"/>
    <property type="match status" value="1"/>
</dbReference>
<dbReference type="GO" id="GO:0050136">
    <property type="term" value="F:NADH dehydrogenase (quinone) (non-electrogenic) activity"/>
    <property type="evidence" value="ECO:0007669"/>
    <property type="project" value="UniProtKB-UniRule"/>
</dbReference>
<keyword evidence="7 11" id="KW-1278">Translocase</keyword>
<dbReference type="AlphaFoldDB" id="A0A4V3JEJ0"/>
<evidence type="ECO:0000256" key="11">
    <source>
        <dbReference type="HAMAP-Rule" id="MF_01456"/>
    </source>
</evidence>
<accession>A0A4V3JEJ0</accession>
<keyword evidence="9 11" id="KW-0520">NAD</keyword>
<comment type="catalytic activity">
    <reaction evidence="11">
        <text>a quinone + NADH + 5 H(+)(in) = a quinol + NAD(+) + 4 H(+)(out)</text>
        <dbReference type="Rhea" id="RHEA:57888"/>
        <dbReference type="ChEBI" id="CHEBI:15378"/>
        <dbReference type="ChEBI" id="CHEBI:24646"/>
        <dbReference type="ChEBI" id="CHEBI:57540"/>
        <dbReference type="ChEBI" id="CHEBI:57945"/>
        <dbReference type="ChEBI" id="CHEBI:132124"/>
    </reaction>
</comment>
<dbReference type="InterPro" id="IPR001133">
    <property type="entry name" value="NADH_UbQ_OxRdtase_chain4L/K"/>
</dbReference>
<dbReference type="InterPro" id="IPR039428">
    <property type="entry name" value="NUOK/Mnh_C1-like"/>
</dbReference>
<dbReference type="GO" id="GO:0005886">
    <property type="term" value="C:plasma membrane"/>
    <property type="evidence" value="ECO:0007669"/>
    <property type="project" value="UniProtKB-SubCell"/>
</dbReference>
<dbReference type="Gene3D" id="1.10.287.3510">
    <property type="match status" value="1"/>
</dbReference>
<comment type="subcellular location">
    <subcellularLocation>
        <location evidence="11">Cell membrane</location>
        <topology evidence="11">Multi-pass membrane protein</topology>
    </subcellularLocation>
    <subcellularLocation>
        <location evidence="2">Membrane</location>
        <topology evidence="2">Multi-pass membrane protein</topology>
    </subcellularLocation>
</comment>
<evidence type="ECO:0000313" key="12">
    <source>
        <dbReference type="EMBL" id="TGK18764.1"/>
    </source>
</evidence>
<sequence length="111" mass="12102">MNPSVLNPTVSGIPVEYILILACIVFTIGVAGVLFRRSAVVIFMSVELILNSVNLVFVTFSKALQQVQGEVIVFFVMAIAAAEAAIGLALVVAIQRRKKTSFVDEMNLMKW</sequence>
<keyword evidence="12" id="KW-0560">Oxidoreductase</keyword>
<keyword evidence="13" id="KW-1185">Reference proteome</keyword>
<evidence type="ECO:0000256" key="5">
    <source>
        <dbReference type="ARBA" id="ARBA00022692"/>
    </source>
</evidence>
<keyword evidence="5 11" id="KW-0812">Transmembrane</keyword>
<gene>
    <name evidence="11 12" type="primary">nuoK</name>
    <name evidence="12" type="ORF">EHO61_09920</name>
</gene>
<dbReference type="RefSeq" id="WP_135813434.1">
    <property type="nucleotide sequence ID" value="NZ_RQEV01000010.1"/>
</dbReference>
<comment type="similarity">
    <text evidence="3 11">Belongs to the complex I subunit 4L family.</text>
</comment>
<keyword evidence="6 11" id="KW-0874">Quinone</keyword>
<dbReference type="FunFam" id="1.10.287.3510:FF:000001">
    <property type="entry name" value="NADH-quinone oxidoreductase subunit K"/>
    <property type="match status" value="1"/>
</dbReference>
<dbReference type="HAMAP" id="MF_01456">
    <property type="entry name" value="NDH1_NuoK"/>
    <property type="match status" value="1"/>
</dbReference>
<evidence type="ECO:0000256" key="6">
    <source>
        <dbReference type="ARBA" id="ARBA00022719"/>
    </source>
</evidence>
<comment type="function">
    <text evidence="1 11">NDH-1 shuttles electrons from NADH, via FMN and iron-sulfur (Fe-S) centers, to quinones in the respiratory chain. The immediate electron acceptor for the enzyme in this species is believed to be ubiquinone. Couples the redox reaction to proton translocation (for every two electrons transferred, four hydrogen ions are translocated across the cytoplasmic membrane), and thus conserves the redox energy in a proton gradient.</text>
</comment>
<evidence type="ECO:0000256" key="8">
    <source>
        <dbReference type="ARBA" id="ARBA00022989"/>
    </source>
</evidence>
<keyword evidence="11" id="KW-0830">Ubiquinone</keyword>